<dbReference type="Proteomes" id="UP000255505">
    <property type="component" value="Plasmid II"/>
</dbReference>
<geneLocation type="plasmid" evidence="2">
    <name>II</name>
</geneLocation>
<evidence type="ECO:0000313" key="1">
    <source>
        <dbReference type="EMBL" id="SPK70394.1"/>
    </source>
</evidence>
<dbReference type="EMBL" id="LT991977">
    <property type="protein sequence ID" value="SPK76928.1"/>
    <property type="molecule type" value="Genomic_DNA"/>
</dbReference>
<evidence type="ECO:0000313" key="2">
    <source>
        <dbReference type="EMBL" id="SPK76928.1"/>
    </source>
</evidence>
<accession>A0A375I6I0</accession>
<organism evidence="1 3">
    <name type="scientific">Cupriavidus taiwanensis</name>
    <dbReference type="NCBI Taxonomy" id="164546"/>
    <lineage>
        <taxon>Bacteria</taxon>
        <taxon>Pseudomonadati</taxon>
        <taxon>Pseudomonadota</taxon>
        <taxon>Betaproteobacteria</taxon>
        <taxon>Burkholderiales</taxon>
        <taxon>Burkholderiaceae</taxon>
        <taxon>Cupriavidus</taxon>
    </lineage>
</organism>
<reference evidence="1 3" key="1">
    <citation type="submission" date="2018-01" db="EMBL/GenBank/DDBJ databases">
        <authorList>
            <person name="Gaut B.S."/>
            <person name="Morton B.R."/>
            <person name="Clegg M.T."/>
            <person name="Duvall M.R."/>
        </authorList>
    </citation>
    <scope>NUCLEOTIDE SEQUENCE [LARGE SCALE GENOMIC DNA]</scope>
    <source>
        <strain evidence="1">Cupriavidus taiwanensis LMG 19425</strain>
        <plasmid evidence="3">Plasmid ii</plasmid>
    </source>
</reference>
<keyword evidence="2" id="KW-0614">Plasmid</keyword>
<dbReference type="EMBL" id="OOEF01000046">
    <property type="protein sequence ID" value="SPK70394.1"/>
    <property type="molecule type" value="Genomic_DNA"/>
</dbReference>
<dbReference type="Proteomes" id="UP000255505">
    <property type="component" value="Unassembled WGS sequence"/>
</dbReference>
<protein>
    <submittedName>
        <fullName evidence="1">Uncharacterized protein</fullName>
    </submittedName>
</protein>
<dbReference type="AlphaFoldDB" id="A0A375I6I0"/>
<sequence>MTAERVKSATADISSEVSVLVQQSSLCITLALHGLTER</sequence>
<gene>
    <name evidence="2" type="ORF">CT19425_MP80557</name>
    <name evidence="1" type="ORF">CT19425_U500033</name>
</gene>
<name>A0A375I6I0_9BURK</name>
<proteinExistence type="predicted"/>
<evidence type="ECO:0000313" key="3">
    <source>
        <dbReference type="Proteomes" id="UP000255505"/>
    </source>
</evidence>